<accession>A0A9P7K201</accession>
<dbReference type="EMBL" id="JABCKI010006221">
    <property type="protein sequence ID" value="KAG5634961.1"/>
    <property type="molecule type" value="Genomic_DNA"/>
</dbReference>
<evidence type="ECO:0000313" key="1">
    <source>
        <dbReference type="EMBL" id="KAG5634961.1"/>
    </source>
</evidence>
<dbReference type="AlphaFoldDB" id="A0A9P7K201"/>
<organism evidence="1 2">
    <name type="scientific">Sphagnurus paluster</name>
    <dbReference type="NCBI Taxonomy" id="117069"/>
    <lineage>
        <taxon>Eukaryota</taxon>
        <taxon>Fungi</taxon>
        <taxon>Dikarya</taxon>
        <taxon>Basidiomycota</taxon>
        <taxon>Agaricomycotina</taxon>
        <taxon>Agaricomycetes</taxon>
        <taxon>Agaricomycetidae</taxon>
        <taxon>Agaricales</taxon>
        <taxon>Tricholomatineae</taxon>
        <taxon>Lyophyllaceae</taxon>
        <taxon>Sphagnurus</taxon>
    </lineage>
</organism>
<proteinExistence type="predicted"/>
<evidence type="ECO:0000313" key="2">
    <source>
        <dbReference type="Proteomes" id="UP000717328"/>
    </source>
</evidence>
<reference evidence="1" key="2">
    <citation type="submission" date="2021-10" db="EMBL/GenBank/DDBJ databases">
        <title>Phylogenomics reveals ancestral predisposition of the termite-cultivated fungus Termitomyces towards a domesticated lifestyle.</title>
        <authorList>
            <person name="Auxier B."/>
            <person name="Grum-Grzhimaylo A."/>
            <person name="Cardenas M.E."/>
            <person name="Lodge J.D."/>
            <person name="Laessoe T."/>
            <person name="Pedersen O."/>
            <person name="Smith M.E."/>
            <person name="Kuyper T.W."/>
            <person name="Franco-Molano E.A."/>
            <person name="Baroni T.J."/>
            <person name="Aanen D.K."/>
        </authorList>
    </citation>
    <scope>NUCLEOTIDE SEQUENCE</scope>
    <source>
        <strain evidence="1">D49</strain>
    </source>
</reference>
<name>A0A9P7K201_9AGAR</name>
<sequence>MPSGLRTSPTIVIIRPPPTLKSSCSRLKLTRPPMQLPPPFKPITTSTSVCDYPNLRFFDTNSEKDTDFPFFTPTAISRPGHATSGRSQSRYPRKILNNIIHTQTDNILDLHIHPNTLLRITRVLDAFLDPYPGNSASLARLAQERLVTPALVFSGALSSFAAQ</sequence>
<gene>
    <name evidence="1" type="ORF">H0H81_000208</name>
</gene>
<protein>
    <submittedName>
        <fullName evidence="1">Uncharacterized protein</fullName>
    </submittedName>
</protein>
<comment type="caution">
    <text evidence="1">The sequence shown here is derived from an EMBL/GenBank/DDBJ whole genome shotgun (WGS) entry which is preliminary data.</text>
</comment>
<reference evidence="1" key="1">
    <citation type="submission" date="2021-02" db="EMBL/GenBank/DDBJ databases">
        <authorList>
            <person name="Nieuwenhuis M."/>
            <person name="Van De Peppel L.J.J."/>
        </authorList>
    </citation>
    <scope>NUCLEOTIDE SEQUENCE</scope>
    <source>
        <strain evidence="1">D49</strain>
    </source>
</reference>
<dbReference type="Proteomes" id="UP000717328">
    <property type="component" value="Unassembled WGS sequence"/>
</dbReference>
<keyword evidence="2" id="KW-1185">Reference proteome</keyword>